<keyword evidence="9" id="KW-1185">Reference proteome</keyword>
<keyword evidence="5" id="KW-0472">Membrane</keyword>
<dbReference type="PROSITE" id="PS51192">
    <property type="entry name" value="HELICASE_ATP_BIND_1"/>
    <property type="match status" value="1"/>
</dbReference>
<evidence type="ECO:0000256" key="2">
    <source>
        <dbReference type="ARBA" id="ARBA00022801"/>
    </source>
</evidence>
<dbReference type="InterPro" id="IPR049730">
    <property type="entry name" value="SNF2/RAD54-like_C"/>
</dbReference>
<dbReference type="SMART" id="SM00490">
    <property type="entry name" value="HELICc"/>
    <property type="match status" value="1"/>
</dbReference>
<dbReference type="GO" id="GO:0016787">
    <property type="term" value="F:hydrolase activity"/>
    <property type="evidence" value="ECO:0007669"/>
    <property type="project" value="UniProtKB-KW"/>
</dbReference>
<feature type="region of interest" description="Disordered" evidence="4">
    <location>
        <begin position="1"/>
        <end position="23"/>
    </location>
</feature>
<dbReference type="PANTHER" id="PTHR45626:SF22">
    <property type="entry name" value="DNA REPAIR PROTEIN RAD5"/>
    <property type="match status" value="1"/>
</dbReference>
<dbReference type="InterPro" id="IPR001650">
    <property type="entry name" value="Helicase_C-like"/>
</dbReference>
<feature type="region of interest" description="Disordered" evidence="4">
    <location>
        <begin position="40"/>
        <end position="70"/>
    </location>
</feature>
<feature type="domain" description="Helicase C-terminal" evidence="7">
    <location>
        <begin position="676"/>
        <end position="810"/>
    </location>
</feature>
<gene>
    <name evidence="8" type="ORF">AK830_g9236</name>
</gene>
<dbReference type="CDD" id="cd18008">
    <property type="entry name" value="DEXDc_SHPRH-like"/>
    <property type="match status" value="1"/>
</dbReference>
<dbReference type="SMART" id="SM00487">
    <property type="entry name" value="DEXDc"/>
    <property type="match status" value="1"/>
</dbReference>
<dbReference type="SUPFAM" id="SSF52540">
    <property type="entry name" value="P-loop containing nucleoside triphosphate hydrolases"/>
    <property type="match status" value="2"/>
</dbReference>
<accession>A0A0P7BCQ9</accession>
<dbReference type="OrthoDB" id="448448at2759"/>
<keyword evidence="5" id="KW-1133">Transmembrane helix</keyword>
<dbReference type="InterPro" id="IPR014001">
    <property type="entry name" value="Helicase_ATP-bd"/>
</dbReference>
<evidence type="ECO:0008006" key="10">
    <source>
        <dbReference type="Google" id="ProtNLM"/>
    </source>
</evidence>
<dbReference type="GO" id="GO:0005634">
    <property type="term" value="C:nucleus"/>
    <property type="evidence" value="ECO:0007669"/>
    <property type="project" value="TreeGrafter"/>
</dbReference>
<dbReference type="InterPro" id="IPR038718">
    <property type="entry name" value="SNF2-like_sf"/>
</dbReference>
<evidence type="ECO:0000256" key="5">
    <source>
        <dbReference type="SAM" id="Phobius"/>
    </source>
</evidence>
<dbReference type="Gene3D" id="3.40.50.10810">
    <property type="entry name" value="Tandem AAA-ATPase domain"/>
    <property type="match status" value="1"/>
</dbReference>
<reference evidence="8 9" key="1">
    <citation type="submission" date="2015-09" db="EMBL/GenBank/DDBJ databases">
        <title>Draft genome of a European isolate of the apple canker pathogen Neonectria ditissima.</title>
        <authorList>
            <person name="Gomez-Cortecero A."/>
            <person name="Harrison R.J."/>
            <person name="Armitage A.D."/>
        </authorList>
    </citation>
    <scope>NUCLEOTIDE SEQUENCE [LARGE SCALE GENOMIC DNA]</scope>
    <source>
        <strain evidence="8 9">R09/05</strain>
    </source>
</reference>
<dbReference type="EMBL" id="LKCW01000169">
    <property type="protein sequence ID" value="KPM37325.1"/>
    <property type="molecule type" value="Genomic_DNA"/>
</dbReference>
<dbReference type="Gene3D" id="3.40.50.300">
    <property type="entry name" value="P-loop containing nucleotide triphosphate hydrolases"/>
    <property type="match status" value="1"/>
</dbReference>
<comment type="caution">
    <text evidence="8">The sequence shown here is derived from an EMBL/GenBank/DDBJ whole genome shotgun (WGS) entry which is preliminary data.</text>
</comment>
<evidence type="ECO:0000256" key="4">
    <source>
        <dbReference type="SAM" id="MobiDB-lite"/>
    </source>
</evidence>
<dbReference type="CDD" id="cd18793">
    <property type="entry name" value="SF2_C_SNF"/>
    <property type="match status" value="1"/>
</dbReference>
<evidence type="ECO:0000256" key="3">
    <source>
        <dbReference type="ARBA" id="ARBA00022840"/>
    </source>
</evidence>
<proteinExistence type="predicted"/>
<dbReference type="InterPro" id="IPR000330">
    <property type="entry name" value="SNF2_N"/>
</dbReference>
<organism evidence="8 9">
    <name type="scientific">Neonectria ditissima</name>
    <dbReference type="NCBI Taxonomy" id="78410"/>
    <lineage>
        <taxon>Eukaryota</taxon>
        <taxon>Fungi</taxon>
        <taxon>Dikarya</taxon>
        <taxon>Ascomycota</taxon>
        <taxon>Pezizomycotina</taxon>
        <taxon>Sordariomycetes</taxon>
        <taxon>Hypocreomycetidae</taxon>
        <taxon>Hypocreales</taxon>
        <taxon>Nectriaceae</taxon>
        <taxon>Neonectria</taxon>
    </lineage>
</organism>
<evidence type="ECO:0000259" key="7">
    <source>
        <dbReference type="PROSITE" id="PS51194"/>
    </source>
</evidence>
<dbReference type="Proteomes" id="UP000050424">
    <property type="component" value="Unassembled WGS sequence"/>
</dbReference>
<dbReference type="STRING" id="78410.A0A0P7BCQ9"/>
<evidence type="ECO:0000259" key="6">
    <source>
        <dbReference type="PROSITE" id="PS51192"/>
    </source>
</evidence>
<keyword evidence="2" id="KW-0378">Hydrolase</keyword>
<dbReference type="PANTHER" id="PTHR45626">
    <property type="entry name" value="TRANSCRIPTION TERMINATION FACTOR 2-RELATED"/>
    <property type="match status" value="1"/>
</dbReference>
<dbReference type="AlphaFoldDB" id="A0A0P7BCQ9"/>
<dbReference type="Pfam" id="PF00271">
    <property type="entry name" value="Helicase_C"/>
    <property type="match status" value="1"/>
</dbReference>
<dbReference type="GO" id="GO:0008094">
    <property type="term" value="F:ATP-dependent activity, acting on DNA"/>
    <property type="evidence" value="ECO:0007669"/>
    <property type="project" value="TreeGrafter"/>
</dbReference>
<sequence>MSERQRAKRQRLGSESESIETRHPGYGIWDAVTASSSQFQVSNDSYDTSARPPDYSRSIPSSKYGEPDPYVDHVPASDVNFRPKPDFDASQRTLVCFGEVNGLLGKYKDPTTQGSYRDSFRIQLKSSDQFSAMDDDSVTGIIDADYTHLTYALLDEPEVKLQLTCSRDVSQALKHAKSRVSKLLVQAIPCSVSIVIYGPRDMFDEIGTFFQTNEMYLQDPRECDRNVRYYNPHRLSAVALDSCPWTFELKSHFNQPMEMTIIDPQPDLLDLMNSHDLLPETPQPLAIQTSLERHQKQALTFMQRRELGWALDGSRPDIWEHIETNQGDFFINRVSDVHQEEPPEEFYGGIIADPMGLGKTLTMIALVASDIPLLRPGSMEYLTNQTLVVVPPALLDTWEEQLSEHVIRGNLTWCRHHGKTKLANDVGFGITNIVLTTYHTVSAEWKAHGNLTQSMLFSRQWKRVILDEAHVIRNGNSQIAQSVCALEATNRWAVTGTPIQNRLSDLATLLKFLRIDPYQDRRRFEADISNVWKEGNTDEAVKRLKRLAGCLLLRRKKTTISLPLRRDLQCPIEFTVAERGVYQEIRHHVIARIDDLMYEHSEHSKPSGYVNVLQQIEAMRMFCNLGLHYYHRHQPALNARDQDSDWQTSAQQAFNFQLEMGRVEWISSKVAALVTQIRSLASHVKSIVFSTWRTTLDVLEVGLNEASITTLRFDGKVPQKDRKNVIDRFRKDPSVRVLLLTLSCGAVGLTLTAASYAFLMEPHWNPTIEDQALARIHRLGQKREVTTVRFYVRDSFEQVRTGYLNESIEN</sequence>
<dbReference type="Pfam" id="PF00176">
    <property type="entry name" value="SNF2-rel_dom"/>
    <property type="match status" value="1"/>
</dbReference>
<keyword evidence="5" id="KW-0812">Transmembrane</keyword>
<protein>
    <recommendedName>
        <fullName evidence="10">Helicase ATP-binding domain-containing protein</fullName>
    </recommendedName>
</protein>
<feature type="transmembrane region" description="Helical" evidence="5">
    <location>
        <begin position="737"/>
        <end position="759"/>
    </location>
</feature>
<evidence type="ECO:0000256" key="1">
    <source>
        <dbReference type="ARBA" id="ARBA00022741"/>
    </source>
</evidence>
<keyword evidence="3" id="KW-0067">ATP-binding</keyword>
<evidence type="ECO:0000313" key="9">
    <source>
        <dbReference type="Proteomes" id="UP000050424"/>
    </source>
</evidence>
<evidence type="ECO:0000313" key="8">
    <source>
        <dbReference type="EMBL" id="KPM37325.1"/>
    </source>
</evidence>
<dbReference type="GO" id="GO:0005524">
    <property type="term" value="F:ATP binding"/>
    <property type="evidence" value="ECO:0007669"/>
    <property type="project" value="UniProtKB-KW"/>
</dbReference>
<feature type="compositionally biased region" description="Basic residues" evidence="4">
    <location>
        <begin position="1"/>
        <end position="11"/>
    </location>
</feature>
<dbReference type="InterPro" id="IPR027417">
    <property type="entry name" value="P-loop_NTPase"/>
</dbReference>
<dbReference type="PROSITE" id="PS51194">
    <property type="entry name" value="HELICASE_CTER"/>
    <property type="match status" value="1"/>
</dbReference>
<dbReference type="GO" id="GO:0006281">
    <property type="term" value="P:DNA repair"/>
    <property type="evidence" value="ECO:0007669"/>
    <property type="project" value="TreeGrafter"/>
</dbReference>
<dbReference type="InterPro" id="IPR050628">
    <property type="entry name" value="SNF2_RAD54_helicase_TF"/>
</dbReference>
<name>A0A0P7BCQ9_9HYPO</name>
<keyword evidence="1" id="KW-0547">Nucleotide-binding</keyword>
<feature type="domain" description="Helicase ATP-binding" evidence="6">
    <location>
        <begin position="340"/>
        <end position="516"/>
    </location>
</feature>